<dbReference type="Proteomes" id="UP000179807">
    <property type="component" value="Unassembled WGS sequence"/>
</dbReference>
<name>A0A1J4KR97_9EUKA</name>
<protein>
    <submittedName>
        <fullName evidence="1">Uncharacterized protein</fullName>
    </submittedName>
</protein>
<accession>A0A1J4KR97</accession>
<reference evidence="1" key="1">
    <citation type="submission" date="2016-10" db="EMBL/GenBank/DDBJ databases">
        <authorList>
            <person name="Benchimol M."/>
            <person name="Almeida L.G."/>
            <person name="Vasconcelos A.T."/>
            <person name="Perreira-Neves A."/>
            <person name="Rosa I.A."/>
            <person name="Tasca T."/>
            <person name="Bogo M.R."/>
            <person name="de Souza W."/>
        </authorList>
    </citation>
    <scope>NUCLEOTIDE SEQUENCE [LARGE SCALE GENOMIC DNA]</scope>
    <source>
        <strain evidence="1">K</strain>
    </source>
</reference>
<dbReference type="VEuPathDB" id="TrichDB:TRFO_16315"/>
<sequence>MKTQIVTNEILKLEFLRHILVNQERFCFLFGRSLNENEFLDLINNLYKISPPPIYKYTKNCPNEIYYYYSINKQMSSNNIFEGINLSNYYICELKKSSNFLSTELFSAITNPSFTFSTAKFSFNLHRLIKKDPPLFRALRSRFLQILHNKSKFSTAELVKYFGVSLFEMDEQIDSNLLNSFDLLKNVTNANISSFLQIPAVLTTEKTVRLIQSLLCCNEPFPSYSKIFNENNLLTLLNNSILKRSHFTEFLLKCGQSFSCHFSKMKAMLEECNCSEFLPFYFLLIGEELTELPLDQLKKVDDSKVLFIFKRIYGDQQLSNFMRTMLGSIVPLERLINNSLNIILKPVLMQIDADSMIFLSSLKFYSINDNDRDQDFNFYFGFRLICDIIKGNIKGISKLLRKINDKRILIDAFSVLFVKNKEGNRFVCSLDVAEEVISHISTLLQDEIDIFASAAKRIVLGRYINSNNSKSIKSCFLSSKDIVIRLLSRKEYRKAIDASINNDLPDLKKLIEIAKAITSVNRFSHSPILDKELQKSFNIEYSLSTNEVDQYIFDNCDISNDIKSILNKREGKILKSILSPINQVSDLASSAQIYIDRISQIPITLKDKNKIKKNDVFEKESLKDSNDNHLLTFINLAEKFKDSIKKISAVEDLVDIVVENSSNYKTFSEAFECENCLDNALRFSDNLKNKDKFIQIVNEKSEITAIALQIQSLAEKLYPKANQILHRLLNQEKQLKLEKSKERHRTMEVELDEIFKDQNNRKEMVNNLIDFRLMHSDEEIQTIRKKLEENISFNEFLEIFPEFRTSQLEAINSKFATSDFVLDVLIESNNVTSALHFTKVFDVEELLISKLVNKVRHLKAKNDNRSTTLLFTDWRIISSKIFDRLPKEYQNLNSQIDILKRGLPINEKHPELPVLCQYPYLNFDEDLLKIFDEKTKCINNLPNLSNSSSLTQISSNSGCSVNASNDIKNEISKYSSSNQKTSQECVSAIFSAVEEYSNYYLKYFKNYHLIIEKIGKVLFKVVDSIYVNSVESEVIANKTLEKVNHLFKSTKLSLLNFFKDSFFPFEFQIPLIECLIEFNEVYFYNRFRIEYSFKGFNSDKNHFPRFFINLCYQYDHVDLFRKFADLWNVDISTTYFKRIETAYQLGQYTAVLNLINSFDSSCLNNQSLLNSKPFTSKNSASIPIELKESLKNVFEKPIFFNITETVDSNDPNIKNNYSKFLSLFSNPSSNPKLDKAASISTKNSLLVNNSSYNEILSTYIEKFYQPIEKIGILSSLGDFNEAFKIYFHVIPRQQRNAGIVLVEIFFSALNSFNYEKLYTFLNSVKDSKEYQILFKEIVPSLRRMKLKTTLIDFLNKFEKYEIIIQHLMEILLNEEENWNEIDVDIKILIETIQKELSRRTQKANSSKTSKTETYTFTEDELKRILTQSGIQCTFTTLCIEKNICFSKKLSLLNNKKCGEDMAVLALFHEKFNLALQIIEQTSQFTNNNLNRNKNINVNATDDINRDVLIQASLFKICDRLVDMLNENHMVLSKFFKDMTMKLDHKTYELFAMVLSKVVFGRAVSAKDVPIFIESNVEGRHLQSKILIELGLLNAAFNVATKTSDLKLIKTIEFQARVTGNKSLQTKCIKYLESLKV</sequence>
<organism evidence="1 2">
    <name type="scientific">Tritrichomonas foetus</name>
    <dbReference type="NCBI Taxonomy" id="1144522"/>
    <lineage>
        <taxon>Eukaryota</taxon>
        <taxon>Metamonada</taxon>
        <taxon>Parabasalia</taxon>
        <taxon>Tritrichomonadida</taxon>
        <taxon>Tritrichomonadidae</taxon>
        <taxon>Tritrichomonas</taxon>
    </lineage>
</organism>
<dbReference type="RefSeq" id="XP_068366592.1">
    <property type="nucleotide sequence ID" value="XM_068498899.1"/>
</dbReference>
<keyword evidence="2" id="KW-1185">Reference proteome</keyword>
<evidence type="ECO:0000313" key="2">
    <source>
        <dbReference type="Proteomes" id="UP000179807"/>
    </source>
</evidence>
<proteinExistence type="predicted"/>
<dbReference type="GeneID" id="94833603"/>
<dbReference type="EMBL" id="MLAK01000519">
    <property type="protein sequence ID" value="OHT13456.1"/>
    <property type="molecule type" value="Genomic_DNA"/>
</dbReference>
<comment type="caution">
    <text evidence="1">The sequence shown here is derived from an EMBL/GenBank/DDBJ whole genome shotgun (WGS) entry which is preliminary data.</text>
</comment>
<evidence type="ECO:0000313" key="1">
    <source>
        <dbReference type="EMBL" id="OHT13456.1"/>
    </source>
</evidence>
<gene>
    <name evidence="1" type="ORF">TRFO_16315</name>
</gene>